<dbReference type="InterPro" id="IPR007046">
    <property type="entry name" value="RNA_pol_sigma_54_core-bd"/>
</dbReference>
<feature type="domain" description="RNA polymerase sigma factor 54 core-binding" evidence="11">
    <location>
        <begin position="78"/>
        <end position="258"/>
    </location>
</feature>
<dbReference type="InterPro" id="IPR007634">
    <property type="entry name" value="RNA_pol_sigma_54_DNA-bd"/>
</dbReference>
<keyword evidence="3 9" id="KW-0808">Transferase</keyword>
<evidence type="ECO:0000259" key="11">
    <source>
        <dbReference type="Pfam" id="PF04963"/>
    </source>
</evidence>
<dbReference type="PROSITE" id="PS50044">
    <property type="entry name" value="SIGMA54_3"/>
    <property type="match status" value="1"/>
</dbReference>
<evidence type="ECO:0000256" key="8">
    <source>
        <dbReference type="ARBA" id="ARBA00023163"/>
    </source>
</evidence>
<dbReference type="GO" id="GO:0006352">
    <property type="term" value="P:DNA-templated transcription initiation"/>
    <property type="evidence" value="ECO:0007669"/>
    <property type="project" value="InterPro"/>
</dbReference>
<dbReference type="GO" id="GO:0001216">
    <property type="term" value="F:DNA-binding transcription activator activity"/>
    <property type="evidence" value="ECO:0007669"/>
    <property type="project" value="InterPro"/>
</dbReference>
<keyword evidence="13" id="KW-1185">Reference proteome</keyword>
<comment type="caution">
    <text evidence="12">The sequence shown here is derived from an EMBL/GenBank/DDBJ whole genome shotgun (WGS) entry which is preliminary data.</text>
</comment>
<dbReference type="EMBL" id="BNAP01000024">
    <property type="protein sequence ID" value="GHG99623.1"/>
    <property type="molecule type" value="Genomic_DNA"/>
</dbReference>
<dbReference type="Pfam" id="PF00309">
    <property type="entry name" value="Sigma54_AID"/>
    <property type="match status" value="1"/>
</dbReference>
<keyword evidence="7 9" id="KW-0238">DNA-binding</keyword>
<sequence length="428" mass="45878">MIGLRLHQTTSQRMSQVMQRAMGLLQMDHADLAGFLIGEAAVNPCLQVSLPQPEAAPRPAPRRWRLALLGSGEEIDRLTAPAAGLYPHVTGQIGLLFRSAEDIRIATLFAGALEPSGWLGCAPVEVARQAGCSLAKAEEVLARLQQMEPAGLFARNLAECLRLQLLDQNALSGPMERLLEVLPLLARGDSAGLLAQCGIGPEALAVLVTRLRRLDPKPGTRFDDAPALRRAPDLVAERDDAGQWQVSLNTATAPQVAVLPLAGAEHRAARAEARWIERTLSRRNALVLRVAAHVLTLQRGFLEQGAAHLHPLSCADVAEALGLHETTVNRVRNGLLVQTPTGVLPLRAFFARGGVTRGDGERVPAAALSALIAELIASEDPDAPLTDQSIAERLAERGLEVSRRTVANRRRDAGYPAAAERGKPTALF</sequence>
<evidence type="ECO:0000256" key="1">
    <source>
        <dbReference type="ARBA" id="ARBA00008798"/>
    </source>
</evidence>
<gene>
    <name evidence="12" type="primary">rpoN2</name>
    <name evidence="12" type="ORF">GCM10010961_35630</name>
</gene>
<evidence type="ECO:0000259" key="10">
    <source>
        <dbReference type="Pfam" id="PF04552"/>
    </source>
</evidence>
<feature type="domain" description="RNA polymerase sigma factor 54 DNA-binding" evidence="10">
    <location>
        <begin position="267"/>
        <end position="421"/>
    </location>
</feature>
<dbReference type="Pfam" id="PF04552">
    <property type="entry name" value="Sigma54_DBD"/>
    <property type="match status" value="1"/>
</dbReference>
<evidence type="ECO:0000256" key="6">
    <source>
        <dbReference type="ARBA" id="ARBA00023082"/>
    </source>
</evidence>
<protein>
    <recommendedName>
        <fullName evidence="9">RNA polymerase sigma-54 factor</fullName>
    </recommendedName>
</protein>
<dbReference type="PRINTS" id="PR00045">
    <property type="entry name" value="SIGMA54FCT"/>
</dbReference>
<dbReference type="PANTHER" id="PTHR32248">
    <property type="entry name" value="RNA POLYMERASE SIGMA-54 FACTOR"/>
    <property type="match status" value="1"/>
</dbReference>
<name>A0A8J3MDK8_9RHOB</name>
<evidence type="ECO:0000256" key="4">
    <source>
        <dbReference type="ARBA" id="ARBA00022695"/>
    </source>
</evidence>
<dbReference type="Gene3D" id="1.10.10.60">
    <property type="entry name" value="Homeodomain-like"/>
    <property type="match status" value="1"/>
</dbReference>
<evidence type="ECO:0000313" key="12">
    <source>
        <dbReference type="EMBL" id="GHG99623.1"/>
    </source>
</evidence>
<dbReference type="InterPro" id="IPR000394">
    <property type="entry name" value="RNA_pol_sigma_54"/>
</dbReference>
<dbReference type="GO" id="GO:0000428">
    <property type="term" value="C:DNA-directed RNA polymerase complex"/>
    <property type="evidence" value="ECO:0007669"/>
    <property type="project" value="UniProtKB-KW"/>
</dbReference>
<comment type="function">
    <text evidence="9">Sigma factors are initiation factors that promote the attachment of RNA polymerase to specific initiation sites and are then released.</text>
</comment>
<dbReference type="GO" id="GO:0016987">
    <property type="term" value="F:sigma factor activity"/>
    <property type="evidence" value="ECO:0007669"/>
    <property type="project" value="UniProtKB-KW"/>
</dbReference>
<evidence type="ECO:0000256" key="7">
    <source>
        <dbReference type="ARBA" id="ARBA00023125"/>
    </source>
</evidence>
<proteinExistence type="inferred from homology"/>
<comment type="similarity">
    <text evidence="1 9">Belongs to the sigma-54 factor family.</text>
</comment>
<dbReference type="Pfam" id="PF04963">
    <property type="entry name" value="Sigma54_CBD"/>
    <property type="match status" value="1"/>
</dbReference>
<dbReference type="PIRSF" id="PIRSF000774">
    <property type="entry name" value="RpoN"/>
    <property type="match status" value="1"/>
</dbReference>
<keyword evidence="5 9" id="KW-0805">Transcription regulation</keyword>
<dbReference type="InterPro" id="IPR038709">
    <property type="entry name" value="RpoN_core-bd_sf"/>
</dbReference>
<evidence type="ECO:0000256" key="2">
    <source>
        <dbReference type="ARBA" id="ARBA00022478"/>
    </source>
</evidence>
<dbReference type="GO" id="GO:0016779">
    <property type="term" value="F:nucleotidyltransferase activity"/>
    <property type="evidence" value="ECO:0007669"/>
    <property type="project" value="UniProtKB-KW"/>
</dbReference>
<evidence type="ECO:0000256" key="3">
    <source>
        <dbReference type="ARBA" id="ARBA00022679"/>
    </source>
</evidence>
<dbReference type="Proteomes" id="UP000611500">
    <property type="component" value="Unassembled WGS sequence"/>
</dbReference>
<evidence type="ECO:0000313" key="13">
    <source>
        <dbReference type="Proteomes" id="UP000611500"/>
    </source>
</evidence>
<keyword evidence="6 9" id="KW-0731">Sigma factor</keyword>
<dbReference type="Gene3D" id="1.10.10.1330">
    <property type="entry name" value="RNA polymerase sigma-54 factor, core-binding domain"/>
    <property type="match status" value="1"/>
</dbReference>
<reference evidence="12" key="1">
    <citation type="journal article" date="2014" name="Int. J. Syst. Evol. Microbiol.">
        <title>Complete genome sequence of Corynebacterium casei LMG S-19264T (=DSM 44701T), isolated from a smear-ripened cheese.</title>
        <authorList>
            <consortium name="US DOE Joint Genome Institute (JGI-PGF)"/>
            <person name="Walter F."/>
            <person name="Albersmeier A."/>
            <person name="Kalinowski J."/>
            <person name="Ruckert C."/>
        </authorList>
    </citation>
    <scope>NUCLEOTIDE SEQUENCE</scope>
    <source>
        <strain evidence="12">CGMCC 1.7081</strain>
    </source>
</reference>
<dbReference type="PANTHER" id="PTHR32248:SF4">
    <property type="entry name" value="RNA POLYMERASE SIGMA-54 FACTOR"/>
    <property type="match status" value="1"/>
</dbReference>
<keyword evidence="8 9" id="KW-0804">Transcription</keyword>
<dbReference type="AlphaFoldDB" id="A0A8J3MDK8"/>
<evidence type="ECO:0000256" key="5">
    <source>
        <dbReference type="ARBA" id="ARBA00023015"/>
    </source>
</evidence>
<dbReference type="RefSeq" id="WP_028094646.1">
    <property type="nucleotide sequence ID" value="NZ_BNAP01000024.1"/>
</dbReference>
<accession>A0A8J3MDK8</accession>
<dbReference type="GO" id="GO:0003677">
    <property type="term" value="F:DNA binding"/>
    <property type="evidence" value="ECO:0007669"/>
    <property type="project" value="UniProtKB-KW"/>
</dbReference>
<evidence type="ECO:0000256" key="9">
    <source>
        <dbReference type="PIRNR" id="PIRNR000774"/>
    </source>
</evidence>
<organism evidence="12 13">
    <name type="scientific">Pseudodonghicola xiamenensis</name>
    <dbReference type="NCBI Taxonomy" id="337702"/>
    <lineage>
        <taxon>Bacteria</taxon>
        <taxon>Pseudomonadati</taxon>
        <taxon>Pseudomonadota</taxon>
        <taxon>Alphaproteobacteria</taxon>
        <taxon>Rhodobacterales</taxon>
        <taxon>Paracoccaceae</taxon>
        <taxon>Pseudodonghicola</taxon>
    </lineage>
</organism>
<keyword evidence="4 9" id="KW-0548">Nucleotidyltransferase</keyword>
<reference evidence="12" key="2">
    <citation type="submission" date="2020-09" db="EMBL/GenBank/DDBJ databases">
        <authorList>
            <person name="Sun Q."/>
            <person name="Zhou Y."/>
        </authorList>
    </citation>
    <scope>NUCLEOTIDE SEQUENCE</scope>
    <source>
        <strain evidence="12">CGMCC 1.7081</strain>
    </source>
</reference>
<keyword evidence="2 9" id="KW-0240">DNA-directed RNA polymerase</keyword>